<dbReference type="Gene3D" id="3.40.50.1820">
    <property type="entry name" value="alpha/beta hydrolase"/>
    <property type="match status" value="1"/>
</dbReference>
<evidence type="ECO:0000313" key="4">
    <source>
        <dbReference type="Proteomes" id="UP001357223"/>
    </source>
</evidence>
<dbReference type="PANTHER" id="PTHR43798:SF31">
    <property type="entry name" value="AB HYDROLASE SUPERFAMILY PROTEIN YCLE"/>
    <property type="match status" value="1"/>
</dbReference>
<accession>A0ABZ2CJZ1</accession>
<dbReference type="RefSeq" id="WP_338452735.1">
    <property type="nucleotide sequence ID" value="NZ_CP137640.1"/>
</dbReference>
<dbReference type="InterPro" id="IPR029058">
    <property type="entry name" value="AB_hydrolase_fold"/>
</dbReference>
<proteinExistence type="predicted"/>
<dbReference type="InterPro" id="IPR050266">
    <property type="entry name" value="AB_hydrolase_sf"/>
</dbReference>
<protein>
    <submittedName>
        <fullName evidence="3">Alpha/beta hydrolase</fullName>
    </submittedName>
</protein>
<dbReference type="Proteomes" id="UP001357223">
    <property type="component" value="Chromosome"/>
</dbReference>
<dbReference type="SUPFAM" id="SSF53474">
    <property type="entry name" value="alpha/beta-Hydrolases"/>
    <property type="match status" value="1"/>
</dbReference>
<reference evidence="3 4" key="1">
    <citation type="submission" date="2023-10" db="EMBL/GenBank/DDBJ databases">
        <title>Niallia locisalis sp.nov. isolated from a salt pond sample.</title>
        <authorList>
            <person name="Li X.-J."/>
            <person name="Dong L."/>
        </authorList>
    </citation>
    <scope>NUCLEOTIDE SEQUENCE [LARGE SCALE GENOMIC DNA]</scope>
    <source>
        <strain evidence="3 4">DSM 29761</strain>
    </source>
</reference>
<keyword evidence="4" id="KW-1185">Reference proteome</keyword>
<dbReference type="Pfam" id="PF00561">
    <property type="entry name" value="Abhydrolase_1"/>
    <property type="match status" value="1"/>
</dbReference>
<evidence type="ECO:0000259" key="2">
    <source>
        <dbReference type="Pfam" id="PF00561"/>
    </source>
</evidence>
<gene>
    <name evidence="3" type="ORF">R4Z09_13270</name>
</gene>
<dbReference type="PRINTS" id="PR00111">
    <property type="entry name" value="ABHYDROLASE"/>
</dbReference>
<name>A0ABZ2CJZ1_9BACI</name>
<sequence length="265" mass="30049">MPYVKVENEIQYYYEDRGEGTPIVFVHGWGMNRMVWERQAIDLCDHYRVITIDCRGCGNSSKPAHGYKISELADDLHQLIQKLHLENAILVGWSAGGSIVMDYVTRYGGSFVKKAVSVGGAVPRYTSTEGFDLGFPPEAVEQTLAAMRTNRPALIRNIADGCFHQDVGQPMKDWFFNNFMEQSWFTEKTMEDLGKIDLRDRLRDITIPVAFFHGLHDGVVPLSLSEYSAKEVPGSKLVIFENSSHAPFIEEIDRFNEELVSFIES</sequence>
<keyword evidence="1 3" id="KW-0378">Hydrolase</keyword>
<dbReference type="EMBL" id="CP137640">
    <property type="protein sequence ID" value="WVX83863.1"/>
    <property type="molecule type" value="Genomic_DNA"/>
</dbReference>
<dbReference type="GO" id="GO:0016787">
    <property type="term" value="F:hydrolase activity"/>
    <property type="evidence" value="ECO:0007669"/>
    <property type="project" value="UniProtKB-KW"/>
</dbReference>
<feature type="domain" description="AB hydrolase-1" evidence="2">
    <location>
        <begin position="22"/>
        <end position="135"/>
    </location>
</feature>
<dbReference type="InterPro" id="IPR000073">
    <property type="entry name" value="AB_hydrolase_1"/>
</dbReference>
<evidence type="ECO:0000256" key="1">
    <source>
        <dbReference type="ARBA" id="ARBA00022801"/>
    </source>
</evidence>
<evidence type="ECO:0000313" key="3">
    <source>
        <dbReference type="EMBL" id="WVX83863.1"/>
    </source>
</evidence>
<organism evidence="3 4">
    <name type="scientific">Niallia oryzisoli</name>
    <dbReference type="NCBI Taxonomy" id="1737571"/>
    <lineage>
        <taxon>Bacteria</taxon>
        <taxon>Bacillati</taxon>
        <taxon>Bacillota</taxon>
        <taxon>Bacilli</taxon>
        <taxon>Bacillales</taxon>
        <taxon>Bacillaceae</taxon>
        <taxon>Niallia</taxon>
    </lineage>
</organism>
<dbReference type="PANTHER" id="PTHR43798">
    <property type="entry name" value="MONOACYLGLYCEROL LIPASE"/>
    <property type="match status" value="1"/>
</dbReference>